<gene>
    <name evidence="1" type="ORF">JNE38_19970</name>
</gene>
<dbReference type="Proteomes" id="UP000596248">
    <property type="component" value="Chromosome"/>
</dbReference>
<name>A0ABX7FHZ6_BRECH</name>
<sequence>MSENFFGQYKEFVVVPKEESKEGLEEDFVPEDYAIHFILTFSLYDSCISSWTEALKYHVNVENSLKKVVAELNAKKKNLLRLEVLELVDGKTYFVLALSWKDMKQEEQAVRDKIRTFLDKDFSTDLLIGEMWYQLIGGKGKFERRLFTYTMEKYEPRTSEHLTN</sequence>
<reference evidence="1 2" key="1">
    <citation type="submission" date="2021-01" db="EMBL/GenBank/DDBJ databases">
        <title>Identification of strong promoters based on the transcriptome of Brevibacillus choshinensis.</title>
        <authorList>
            <person name="Yao D."/>
            <person name="Zhang K."/>
            <person name="Wu J."/>
        </authorList>
    </citation>
    <scope>NUCLEOTIDE SEQUENCE [LARGE SCALE GENOMIC DNA]</scope>
    <source>
        <strain evidence="1 2">HPD31-SP3</strain>
    </source>
</reference>
<evidence type="ECO:0000313" key="2">
    <source>
        <dbReference type="Proteomes" id="UP000596248"/>
    </source>
</evidence>
<proteinExistence type="predicted"/>
<dbReference type="EMBL" id="CP069127">
    <property type="protein sequence ID" value="QRG65848.1"/>
    <property type="molecule type" value="Genomic_DNA"/>
</dbReference>
<protein>
    <submittedName>
        <fullName evidence="1">Uncharacterized protein</fullName>
    </submittedName>
</protein>
<organism evidence="1 2">
    <name type="scientific">Brevibacillus choshinensis</name>
    <dbReference type="NCBI Taxonomy" id="54911"/>
    <lineage>
        <taxon>Bacteria</taxon>
        <taxon>Bacillati</taxon>
        <taxon>Bacillota</taxon>
        <taxon>Bacilli</taxon>
        <taxon>Bacillales</taxon>
        <taxon>Paenibacillaceae</taxon>
        <taxon>Brevibacillus</taxon>
    </lineage>
</organism>
<evidence type="ECO:0000313" key="1">
    <source>
        <dbReference type="EMBL" id="QRG65848.1"/>
    </source>
</evidence>
<dbReference type="RefSeq" id="WP_203352918.1">
    <property type="nucleotide sequence ID" value="NZ_CP069127.1"/>
</dbReference>
<keyword evidence="2" id="KW-1185">Reference proteome</keyword>
<accession>A0ABX7FHZ6</accession>